<dbReference type="EMBL" id="MN740468">
    <property type="protein sequence ID" value="QHU28013.1"/>
    <property type="molecule type" value="Genomic_DNA"/>
</dbReference>
<dbReference type="CDD" id="cd10567">
    <property type="entry name" value="SWIB-MDM2_like"/>
    <property type="match status" value="1"/>
</dbReference>
<evidence type="ECO:0000256" key="1">
    <source>
        <dbReference type="SAM" id="Coils"/>
    </source>
</evidence>
<evidence type="ECO:0000256" key="2">
    <source>
        <dbReference type="SAM" id="MobiDB-lite"/>
    </source>
</evidence>
<feature type="region of interest" description="Disordered" evidence="2">
    <location>
        <begin position="1"/>
        <end position="59"/>
    </location>
</feature>
<sequence length="220" mass="24202">MSSSVSSPKVNKMAPKKSAAASEPATPVATAVPATKKSTKAAPVPAASETPAVAAPASEVDVRGADVVLGSLQESLRTLASDVSVRLRAAVHEAQEALRAMKREMRDSKRRRKVDPATLSPEDRAAWEARRKNNAFLKPRLLTDELCTFMGLPSKSQRSQTDVTKYVSKYVREHNCFDPTFKRRILPDAKLAKLLRVKDKDEVSYLNLQSFLKVHYVKTA</sequence>
<dbReference type="InterPro" id="IPR036885">
    <property type="entry name" value="SWIB_MDM2_dom_sf"/>
</dbReference>
<dbReference type="PROSITE" id="PS51925">
    <property type="entry name" value="SWIB_MDM2"/>
    <property type="match status" value="1"/>
</dbReference>
<feature type="coiled-coil region" evidence="1">
    <location>
        <begin position="84"/>
        <end position="111"/>
    </location>
</feature>
<dbReference type="Pfam" id="PF02201">
    <property type="entry name" value="SWIB"/>
    <property type="match status" value="1"/>
</dbReference>
<feature type="domain" description="DM2" evidence="3">
    <location>
        <begin position="135"/>
        <end position="218"/>
    </location>
</feature>
<keyword evidence="1" id="KW-0175">Coiled coil</keyword>
<evidence type="ECO:0000259" key="3">
    <source>
        <dbReference type="PROSITE" id="PS51925"/>
    </source>
</evidence>
<proteinExistence type="predicted"/>
<accession>A0A6C0LBR1</accession>
<name>A0A6C0LBR1_9ZZZZ</name>
<evidence type="ECO:0000313" key="4">
    <source>
        <dbReference type="EMBL" id="QHU28013.1"/>
    </source>
</evidence>
<protein>
    <recommendedName>
        <fullName evidence="3">DM2 domain-containing protein</fullName>
    </recommendedName>
</protein>
<dbReference type="SUPFAM" id="SSF47592">
    <property type="entry name" value="SWIB/MDM2 domain"/>
    <property type="match status" value="1"/>
</dbReference>
<reference evidence="4" key="1">
    <citation type="journal article" date="2020" name="Nature">
        <title>Giant virus diversity and host interactions through global metagenomics.</title>
        <authorList>
            <person name="Schulz F."/>
            <person name="Roux S."/>
            <person name="Paez-Espino D."/>
            <person name="Jungbluth S."/>
            <person name="Walsh D.A."/>
            <person name="Denef V.J."/>
            <person name="McMahon K.D."/>
            <person name="Konstantinidis K.T."/>
            <person name="Eloe-Fadrosh E.A."/>
            <person name="Kyrpides N.C."/>
            <person name="Woyke T."/>
        </authorList>
    </citation>
    <scope>NUCLEOTIDE SEQUENCE</scope>
    <source>
        <strain evidence="4">GVMAG-M-3300027770-17</strain>
    </source>
</reference>
<feature type="compositionally biased region" description="Low complexity" evidence="2">
    <location>
        <begin position="16"/>
        <end position="59"/>
    </location>
</feature>
<dbReference type="AlphaFoldDB" id="A0A6C0LBR1"/>
<organism evidence="4">
    <name type="scientific">viral metagenome</name>
    <dbReference type="NCBI Taxonomy" id="1070528"/>
    <lineage>
        <taxon>unclassified sequences</taxon>
        <taxon>metagenomes</taxon>
        <taxon>organismal metagenomes</taxon>
    </lineage>
</organism>
<dbReference type="Gene3D" id="1.10.245.10">
    <property type="entry name" value="SWIB/MDM2 domain"/>
    <property type="match status" value="1"/>
</dbReference>
<dbReference type="InterPro" id="IPR003121">
    <property type="entry name" value="SWIB_MDM2_domain"/>
</dbReference>